<protein>
    <recommendedName>
        <fullName evidence="2">FMR1-interacting protein 1 conserved domain-containing protein</fullName>
    </recommendedName>
</protein>
<reference evidence="3 4" key="1">
    <citation type="submission" date="2014-04" db="EMBL/GenBank/DDBJ databases">
        <authorList>
            <consortium name="DOE Joint Genome Institute"/>
            <person name="Kuo A."/>
            <person name="Kohler A."/>
            <person name="Costa M.D."/>
            <person name="Nagy L.G."/>
            <person name="Floudas D."/>
            <person name="Copeland A."/>
            <person name="Barry K.W."/>
            <person name="Cichocki N."/>
            <person name="Veneault-Fourrey C."/>
            <person name="LaButti K."/>
            <person name="Lindquist E.A."/>
            <person name="Lipzen A."/>
            <person name="Lundell T."/>
            <person name="Morin E."/>
            <person name="Murat C."/>
            <person name="Sun H."/>
            <person name="Tunlid A."/>
            <person name="Henrissat B."/>
            <person name="Grigoriev I.V."/>
            <person name="Hibbett D.S."/>
            <person name="Martin F."/>
            <person name="Nordberg H.P."/>
            <person name="Cantor M.N."/>
            <person name="Hua S.X."/>
        </authorList>
    </citation>
    <scope>NUCLEOTIDE SEQUENCE [LARGE SCALE GENOMIC DNA]</scope>
    <source>
        <strain evidence="3 4">441</strain>
    </source>
</reference>
<dbReference type="STRING" id="765257.A0A0D0A948"/>
<keyword evidence="4" id="KW-1185">Reference proteome</keyword>
<dbReference type="HOGENOM" id="CLU_024455_0_0_1"/>
<accession>A0A0D0A948</accession>
<evidence type="ECO:0000256" key="1">
    <source>
        <dbReference type="SAM" id="MobiDB-lite"/>
    </source>
</evidence>
<dbReference type="InterPro" id="IPR039136">
    <property type="entry name" value="NUFIP1-like"/>
</dbReference>
<evidence type="ECO:0000259" key="2">
    <source>
        <dbReference type="Pfam" id="PF10453"/>
    </source>
</evidence>
<dbReference type="Pfam" id="PF10453">
    <property type="entry name" value="NUFIP1"/>
    <property type="match status" value="1"/>
</dbReference>
<dbReference type="InterPro" id="IPR019496">
    <property type="entry name" value="NUFIP1_cons_dom"/>
</dbReference>
<reference evidence="4" key="2">
    <citation type="submission" date="2015-01" db="EMBL/GenBank/DDBJ databases">
        <title>Evolutionary Origins and Diversification of the Mycorrhizal Mutualists.</title>
        <authorList>
            <consortium name="DOE Joint Genome Institute"/>
            <consortium name="Mycorrhizal Genomics Consortium"/>
            <person name="Kohler A."/>
            <person name="Kuo A."/>
            <person name="Nagy L.G."/>
            <person name="Floudas D."/>
            <person name="Copeland A."/>
            <person name="Barry K.W."/>
            <person name="Cichocki N."/>
            <person name="Veneault-Fourrey C."/>
            <person name="LaButti K."/>
            <person name="Lindquist E.A."/>
            <person name="Lipzen A."/>
            <person name="Lundell T."/>
            <person name="Morin E."/>
            <person name="Murat C."/>
            <person name="Riley R."/>
            <person name="Ohm R."/>
            <person name="Sun H."/>
            <person name="Tunlid A."/>
            <person name="Henrissat B."/>
            <person name="Grigoriev I.V."/>
            <person name="Hibbett D.S."/>
            <person name="Martin F."/>
        </authorList>
    </citation>
    <scope>NUCLEOTIDE SEQUENCE [LARGE SCALE GENOMIC DNA]</scope>
    <source>
        <strain evidence="4">441</strain>
    </source>
</reference>
<feature type="compositionally biased region" description="Acidic residues" evidence="1">
    <location>
        <begin position="115"/>
        <end position="125"/>
    </location>
</feature>
<sequence>TPEAIDTWIAERRKRFPTSERVEEKKRKFEEAIARGQLTPEDMGLGGTKTRKHSHPTEGPPTNRWKRSGRGGGNRRGALGRRDGVSQTVNARDSTASQSAAPDKLPRQIHLNTDTDSDSGEEPPEETTSRGPPGRSPDSAFNTVEVSVPLAKPLRPPPQPKKPPRTPFVSRPDLLRKLLLPEIRITVSNLSQAIRFLVDNDFLQGVESTPGEGREKMIEIVSSSDGTTTDHSKEETL</sequence>
<dbReference type="AlphaFoldDB" id="A0A0D0A948"/>
<organism evidence="3 4">
    <name type="scientific">Pisolithus microcarpus 441</name>
    <dbReference type="NCBI Taxonomy" id="765257"/>
    <lineage>
        <taxon>Eukaryota</taxon>
        <taxon>Fungi</taxon>
        <taxon>Dikarya</taxon>
        <taxon>Basidiomycota</taxon>
        <taxon>Agaricomycotina</taxon>
        <taxon>Agaricomycetes</taxon>
        <taxon>Agaricomycetidae</taxon>
        <taxon>Boletales</taxon>
        <taxon>Sclerodermatineae</taxon>
        <taxon>Pisolithaceae</taxon>
        <taxon>Pisolithus</taxon>
    </lineage>
</organism>
<feature type="compositionally biased region" description="Basic and acidic residues" evidence="1">
    <location>
        <begin position="17"/>
        <end position="33"/>
    </location>
</feature>
<dbReference type="OrthoDB" id="273070at2759"/>
<dbReference type="GO" id="GO:0005634">
    <property type="term" value="C:nucleus"/>
    <property type="evidence" value="ECO:0007669"/>
    <property type="project" value="TreeGrafter"/>
</dbReference>
<feature type="domain" description="FMR1-interacting protein 1 conserved" evidence="2">
    <location>
        <begin position="1"/>
        <end position="37"/>
    </location>
</feature>
<dbReference type="Proteomes" id="UP000054018">
    <property type="component" value="Unassembled WGS sequence"/>
</dbReference>
<feature type="non-terminal residue" evidence="3">
    <location>
        <position position="237"/>
    </location>
</feature>
<evidence type="ECO:0000313" key="4">
    <source>
        <dbReference type="Proteomes" id="UP000054018"/>
    </source>
</evidence>
<feature type="compositionally biased region" description="Polar residues" evidence="1">
    <location>
        <begin position="85"/>
        <end position="100"/>
    </location>
</feature>
<proteinExistence type="predicted"/>
<dbReference type="PANTHER" id="PTHR13309">
    <property type="entry name" value="NUCLEAR FRAGILE X MENTAL RETARDATION PROTEIN INTERACTING PROTEIN 1"/>
    <property type="match status" value="1"/>
</dbReference>
<name>A0A0D0A948_9AGAM</name>
<dbReference type="GO" id="GO:0003723">
    <property type="term" value="F:RNA binding"/>
    <property type="evidence" value="ECO:0007669"/>
    <property type="project" value="InterPro"/>
</dbReference>
<dbReference type="GO" id="GO:0000492">
    <property type="term" value="P:box C/D snoRNP assembly"/>
    <property type="evidence" value="ECO:0007669"/>
    <property type="project" value="TreeGrafter"/>
</dbReference>
<dbReference type="PANTHER" id="PTHR13309:SF0">
    <property type="entry name" value="FMR1-INTERACTING PROTEIN NUFIP1"/>
    <property type="match status" value="1"/>
</dbReference>
<dbReference type="EMBL" id="KN833692">
    <property type="protein sequence ID" value="KIK28463.1"/>
    <property type="molecule type" value="Genomic_DNA"/>
</dbReference>
<feature type="region of interest" description="Disordered" evidence="1">
    <location>
        <begin position="16"/>
        <end position="169"/>
    </location>
</feature>
<evidence type="ECO:0000313" key="3">
    <source>
        <dbReference type="EMBL" id="KIK28463.1"/>
    </source>
</evidence>
<gene>
    <name evidence="3" type="ORF">PISMIDRAFT_673466</name>
</gene>